<feature type="region of interest" description="Disordered" evidence="1">
    <location>
        <begin position="1"/>
        <end position="48"/>
    </location>
</feature>
<name>A0A0G0SC60_9BACT</name>
<accession>A0A0G0SC60</accession>
<gene>
    <name evidence="2" type="ORF">UT64_C0037G0009</name>
</gene>
<evidence type="ECO:0000313" key="3">
    <source>
        <dbReference type="Proteomes" id="UP000034137"/>
    </source>
</evidence>
<sequence>MEWPAINSGESKQHTEQRDDYQDQNKKREIKNFVADRHNNTAGQDYQELPSGDRTEYLVLDINKLRHCKLLHIIYSFFAGT</sequence>
<organism evidence="2 3">
    <name type="scientific">Candidatus Falkowbacteria bacterium GW2011_GWF2_39_8</name>
    <dbReference type="NCBI Taxonomy" id="1618642"/>
    <lineage>
        <taxon>Bacteria</taxon>
        <taxon>Candidatus Falkowiibacteriota</taxon>
    </lineage>
</organism>
<dbReference type="EMBL" id="LBXO01000037">
    <property type="protein sequence ID" value="KKR32310.1"/>
    <property type="molecule type" value="Genomic_DNA"/>
</dbReference>
<evidence type="ECO:0000256" key="1">
    <source>
        <dbReference type="SAM" id="MobiDB-lite"/>
    </source>
</evidence>
<feature type="compositionally biased region" description="Basic and acidic residues" evidence="1">
    <location>
        <begin position="11"/>
        <end position="39"/>
    </location>
</feature>
<protein>
    <submittedName>
        <fullName evidence="2">Uncharacterized protein</fullName>
    </submittedName>
</protein>
<dbReference type="Proteomes" id="UP000034137">
    <property type="component" value="Unassembled WGS sequence"/>
</dbReference>
<comment type="caution">
    <text evidence="2">The sequence shown here is derived from an EMBL/GenBank/DDBJ whole genome shotgun (WGS) entry which is preliminary data.</text>
</comment>
<proteinExistence type="predicted"/>
<reference evidence="2 3" key="1">
    <citation type="journal article" date="2015" name="Nature">
        <title>rRNA introns, odd ribosomes, and small enigmatic genomes across a large radiation of phyla.</title>
        <authorList>
            <person name="Brown C.T."/>
            <person name="Hug L.A."/>
            <person name="Thomas B.C."/>
            <person name="Sharon I."/>
            <person name="Castelle C.J."/>
            <person name="Singh A."/>
            <person name="Wilkins M.J."/>
            <person name="Williams K.H."/>
            <person name="Banfield J.F."/>
        </authorList>
    </citation>
    <scope>NUCLEOTIDE SEQUENCE [LARGE SCALE GENOMIC DNA]</scope>
</reference>
<dbReference type="AlphaFoldDB" id="A0A0G0SC60"/>
<evidence type="ECO:0000313" key="2">
    <source>
        <dbReference type="EMBL" id="KKR32310.1"/>
    </source>
</evidence>